<feature type="domain" description="DUF6973" evidence="1">
    <location>
        <begin position="128"/>
        <end position="245"/>
    </location>
</feature>
<organism evidence="2 3">
    <name type="scientific">Lactobacillus johnsonii</name>
    <dbReference type="NCBI Taxonomy" id="33959"/>
    <lineage>
        <taxon>Bacteria</taxon>
        <taxon>Bacillati</taxon>
        <taxon>Bacillota</taxon>
        <taxon>Bacilli</taxon>
        <taxon>Lactobacillales</taxon>
        <taxon>Lactobacillaceae</taxon>
        <taxon>Lactobacillus</taxon>
    </lineage>
</organism>
<evidence type="ECO:0000313" key="3">
    <source>
        <dbReference type="Proteomes" id="UP000732527"/>
    </source>
</evidence>
<evidence type="ECO:0000259" key="1">
    <source>
        <dbReference type="Pfam" id="PF22322"/>
    </source>
</evidence>
<dbReference type="Proteomes" id="UP000732527">
    <property type="component" value="Unassembled WGS sequence"/>
</dbReference>
<accession>A0A921EMM4</accession>
<proteinExistence type="predicted"/>
<gene>
    <name evidence="2" type="ORF">K8V69_09455</name>
</gene>
<sequence length="270" mass="30299">MKKTILNVLLASFITTNLITTITSATVLDENIEYDFNTSINSTIDELDYSSMISSAQLPTLVKELRLYIESNPNLGEEEINNYFKNLIIENYDENLMILEKNQNNLRYDYANSLPIVSSKLGPTEKQVFNSSPAKGALVLSNAQAAIDMTSQHWIFNDYEYHNDNADAFRHTLWNAYNAHDCGTTYAKKFADAHEKDFPNVALETEMDLFNNSLGRTIGSKSYPGNASQASYAIRQAVLTAVKNGEARRFQGMDIGTKTTLEKTNSNSIK</sequence>
<dbReference type="AlphaFoldDB" id="A0A921EMM4"/>
<reference evidence="2" key="1">
    <citation type="journal article" date="2021" name="PeerJ">
        <title>Extensive microbial diversity within the chicken gut microbiome revealed by metagenomics and culture.</title>
        <authorList>
            <person name="Gilroy R."/>
            <person name="Ravi A."/>
            <person name="Getino M."/>
            <person name="Pursley I."/>
            <person name="Horton D.L."/>
            <person name="Alikhan N.F."/>
            <person name="Baker D."/>
            <person name="Gharbi K."/>
            <person name="Hall N."/>
            <person name="Watson M."/>
            <person name="Adriaenssens E.M."/>
            <person name="Foster-Nyarko E."/>
            <person name="Jarju S."/>
            <person name="Secka A."/>
            <person name="Antonio M."/>
            <person name="Oren A."/>
            <person name="Chaudhuri R.R."/>
            <person name="La Ragione R."/>
            <person name="Hildebrand F."/>
            <person name="Pallen M.J."/>
        </authorList>
    </citation>
    <scope>NUCLEOTIDE SEQUENCE</scope>
    <source>
        <strain evidence="2">CHK192-2623</strain>
    </source>
</reference>
<comment type="caution">
    <text evidence="2">The sequence shown here is derived from an EMBL/GenBank/DDBJ whole genome shotgun (WGS) entry which is preliminary data.</text>
</comment>
<evidence type="ECO:0000313" key="2">
    <source>
        <dbReference type="EMBL" id="HJE50364.1"/>
    </source>
</evidence>
<protein>
    <recommendedName>
        <fullName evidence="1">DUF6973 domain-containing protein</fullName>
    </recommendedName>
</protein>
<reference evidence="2" key="2">
    <citation type="submission" date="2021-09" db="EMBL/GenBank/DDBJ databases">
        <authorList>
            <person name="Gilroy R."/>
        </authorList>
    </citation>
    <scope>NUCLEOTIDE SEQUENCE</scope>
    <source>
        <strain evidence="2">CHK192-2623</strain>
    </source>
</reference>
<name>A0A921EMM4_LACJH</name>
<dbReference type="InterPro" id="IPR054246">
    <property type="entry name" value="DUF6973"/>
</dbReference>
<dbReference type="Pfam" id="PF22322">
    <property type="entry name" value="DUF6973"/>
    <property type="match status" value="1"/>
</dbReference>
<dbReference type="EMBL" id="DYYQ01000075">
    <property type="protein sequence ID" value="HJE50364.1"/>
    <property type="molecule type" value="Genomic_DNA"/>
</dbReference>